<proteinExistence type="predicted"/>
<evidence type="ECO:0000256" key="2">
    <source>
        <dbReference type="SAM" id="MobiDB-lite"/>
    </source>
</evidence>
<dbReference type="Proteomes" id="UP000199045">
    <property type="component" value="Unassembled WGS sequence"/>
</dbReference>
<sequence>MKRRTPKIVHVFKFIVLGALFICFIGFAVQLLWNCLIPDLFHGPLITFWQAIGLCLLGKLIFGWHGNGGGPWGMRAKNQWRRKMMERMENMSEEEREKLRDKLRRCGMPNRWGNEGFYNEPKDQQKTETNL</sequence>
<keyword evidence="3" id="KW-1133">Transmembrane helix</keyword>
<dbReference type="RefSeq" id="WP_176842108.1">
    <property type="nucleotide sequence ID" value="NZ_FNBN01000001.1"/>
</dbReference>
<reference evidence="4 5" key="1">
    <citation type="submission" date="2016-10" db="EMBL/GenBank/DDBJ databases">
        <authorList>
            <person name="de Groot N.N."/>
        </authorList>
    </citation>
    <scope>NUCLEOTIDE SEQUENCE [LARGE SCALE GENOMIC DNA]</scope>
    <source>
        <strain evidence="4 5">DSM 527</strain>
    </source>
</reference>
<keyword evidence="3" id="KW-0472">Membrane</keyword>
<protein>
    <submittedName>
        <fullName evidence="4">Uncharacterized protein</fullName>
    </submittedName>
</protein>
<accession>A0A1G7GIT3</accession>
<keyword evidence="3" id="KW-0812">Transmembrane</keyword>
<evidence type="ECO:0000256" key="1">
    <source>
        <dbReference type="SAM" id="Coils"/>
    </source>
</evidence>
<feature type="coiled-coil region" evidence="1">
    <location>
        <begin position="77"/>
        <end position="105"/>
    </location>
</feature>
<dbReference type="EMBL" id="FNBN01000001">
    <property type="protein sequence ID" value="SDE88072.1"/>
    <property type="molecule type" value="Genomic_DNA"/>
</dbReference>
<feature type="region of interest" description="Disordered" evidence="2">
    <location>
        <begin position="107"/>
        <end position="131"/>
    </location>
</feature>
<evidence type="ECO:0000313" key="5">
    <source>
        <dbReference type="Proteomes" id="UP000199045"/>
    </source>
</evidence>
<keyword evidence="1" id="KW-0175">Coiled coil</keyword>
<name>A0A1G7GIT3_CHIFI</name>
<feature type="compositionally biased region" description="Basic and acidic residues" evidence="2">
    <location>
        <begin position="120"/>
        <end position="131"/>
    </location>
</feature>
<dbReference type="STRING" id="104663.SAMN04488121_10142"/>
<gene>
    <name evidence="4" type="ORF">SAMN04488121_10142</name>
</gene>
<dbReference type="AlphaFoldDB" id="A0A1G7GIT3"/>
<feature type="transmembrane region" description="Helical" evidence="3">
    <location>
        <begin position="12"/>
        <end position="33"/>
    </location>
</feature>
<organism evidence="4 5">
    <name type="scientific">Chitinophaga filiformis</name>
    <name type="common">Myxococcus filiformis</name>
    <name type="synonym">Flexibacter filiformis</name>
    <dbReference type="NCBI Taxonomy" id="104663"/>
    <lineage>
        <taxon>Bacteria</taxon>
        <taxon>Pseudomonadati</taxon>
        <taxon>Bacteroidota</taxon>
        <taxon>Chitinophagia</taxon>
        <taxon>Chitinophagales</taxon>
        <taxon>Chitinophagaceae</taxon>
        <taxon>Chitinophaga</taxon>
    </lineage>
</organism>
<feature type="transmembrane region" description="Helical" evidence="3">
    <location>
        <begin position="45"/>
        <end position="65"/>
    </location>
</feature>
<evidence type="ECO:0000256" key="3">
    <source>
        <dbReference type="SAM" id="Phobius"/>
    </source>
</evidence>
<evidence type="ECO:0000313" key="4">
    <source>
        <dbReference type="EMBL" id="SDE88072.1"/>
    </source>
</evidence>